<evidence type="ECO:0000256" key="3">
    <source>
        <dbReference type="ARBA" id="ARBA00022679"/>
    </source>
</evidence>
<keyword evidence="5" id="KW-0574">Periplasm</keyword>
<dbReference type="GO" id="GO:0042597">
    <property type="term" value="C:periplasmic space"/>
    <property type="evidence" value="ECO:0007669"/>
    <property type="project" value="UniProtKB-SubCell"/>
</dbReference>
<evidence type="ECO:0000313" key="10">
    <source>
        <dbReference type="Proteomes" id="UP000620266"/>
    </source>
</evidence>
<dbReference type="UniPathway" id="UPA00286"/>
<dbReference type="RefSeq" id="WP_229728778.1">
    <property type="nucleotide sequence ID" value="NZ_BMCG01000002.1"/>
</dbReference>
<dbReference type="GO" id="GO:0042121">
    <property type="term" value="P:alginic acid biosynthetic process"/>
    <property type="evidence" value="ECO:0007669"/>
    <property type="project" value="UniProtKB-UniPathway"/>
</dbReference>
<dbReference type="Proteomes" id="UP000620266">
    <property type="component" value="Unassembled WGS sequence"/>
</dbReference>
<keyword evidence="4 7" id="KW-0732">Signal</keyword>
<feature type="signal peptide" evidence="7">
    <location>
        <begin position="1"/>
        <end position="29"/>
    </location>
</feature>
<keyword evidence="3" id="KW-0808">Transferase</keyword>
<comment type="caution">
    <text evidence="9">The sequence shown here is derived from an EMBL/GenBank/DDBJ whole genome shotgun (WGS) entry which is preliminary data.</text>
</comment>
<keyword evidence="6" id="KW-0016">Alginate biosynthesis</keyword>
<evidence type="ECO:0000256" key="7">
    <source>
        <dbReference type="SAM" id="SignalP"/>
    </source>
</evidence>
<sequence>MTIPFSMPMFLYRALIACVLSAAAIGVQADPVSPQNSTQLVIKGNEGWLFPGWGSLTVLDENGIDASVKLLAFVRHALAERGVRLEVLLLPDKVYFAQDKLPANRQVSPAVLGRYETILKKLDAAGMPILDVKALLQAEQKKGVPAYYRSDQHWTLPAAEATAVASAEFIKKQIPVLKGKAGTGLQLGAEVRERRFGDLAELFLSPEERKQIGRETYTTRRSVAGELLDESGPSPVHISGHSMVQPYFGFPQKLSQALDRPVSLNWKPGNVGPWMVLLEYLESDEFRKSPPQVLLWQIFDPVFSQGPDATGSWDSGSLMPPAQWAARVNDALVKLDHGR</sequence>
<dbReference type="Pfam" id="PF16822">
    <property type="entry name" value="ALGX"/>
    <property type="match status" value="1"/>
</dbReference>
<accession>A0A8J2UQ15</accession>
<evidence type="ECO:0000256" key="6">
    <source>
        <dbReference type="ARBA" id="ARBA00022841"/>
    </source>
</evidence>
<comment type="subcellular location">
    <subcellularLocation>
        <location evidence="1">Periplasm</location>
    </subcellularLocation>
</comment>
<organism evidence="9 10">
    <name type="scientific">Oxalicibacterium flavum</name>
    <dbReference type="NCBI Taxonomy" id="179467"/>
    <lineage>
        <taxon>Bacteria</taxon>
        <taxon>Pseudomonadati</taxon>
        <taxon>Pseudomonadota</taxon>
        <taxon>Betaproteobacteria</taxon>
        <taxon>Burkholderiales</taxon>
        <taxon>Oxalobacteraceae</taxon>
        <taxon>Oxalicibacterium</taxon>
    </lineage>
</organism>
<dbReference type="InterPro" id="IPR031811">
    <property type="entry name" value="ALGX/ALGJ_SGNH-like"/>
</dbReference>
<reference evidence="9" key="2">
    <citation type="submission" date="2020-09" db="EMBL/GenBank/DDBJ databases">
        <authorList>
            <person name="Sun Q."/>
            <person name="Sedlacek I."/>
        </authorList>
    </citation>
    <scope>NUCLEOTIDE SEQUENCE</scope>
    <source>
        <strain evidence="9">CCM 7086</strain>
    </source>
</reference>
<evidence type="ECO:0000256" key="5">
    <source>
        <dbReference type="ARBA" id="ARBA00022764"/>
    </source>
</evidence>
<feature type="chain" id="PRO_5035162083" description="AlgX/AlgJ SGNH hydrolase-like domain-containing protein" evidence="7">
    <location>
        <begin position="30"/>
        <end position="339"/>
    </location>
</feature>
<proteinExistence type="predicted"/>
<name>A0A8J2UQ15_9BURK</name>
<dbReference type="GO" id="GO:0016740">
    <property type="term" value="F:transferase activity"/>
    <property type="evidence" value="ECO:0007669"/>
    <property type="project" value="UniProtKB-KW"/>
</dbReference>
<dbReference type="AlphaFoldDB" id="A0A8J2UQ15"/>
<evidence type="ECO:0000313" key="9">
    <source>
        <dbReference type="EMBL" id="GGC03372.1"/>
    </source>
</evidence>
<feature type="domain" description="AlgX/AlgJ SGNH hydrolase-like" evidence="8">
    <location>
        <begin position="41"/>
        <end position="298"/>
    </location>
</feature>
<reference evidence="9" key="1">
    <citation type="journal article" date="2014" name="Int. J. Syst. Evol. Microbiol.">
        <title>Complete genome sequence of Corynebacterium casei LMG S-19264T (=DSM 44701T), isolated from a smear-ripened cheese.</title>
        <authorList>
            <consortium name="US DOE Joint Genome Institute (JGI-PGF)"/>
            <person name="Walter F."/>
            <person name="Albersmeier A."/>
            <person name="Kalinowski J."/>
            <person name="Ruckert C."/>
        </authorList>
    </citation>
    <scope>NUCLEOTIDE SEQUENCE</scope>
    <source>
        <strain evidence="9">CCM 7086</strain>
    </source>
</reference>
<gene>
    <name evidence="9" type="ORF">GCM10007205_10710</name>
</gene>
<protein>
    <recommendedName>
        <fullName evidence="8">AlgX/AlgJ SGNH hydrolase-like domain-containing protein</fullName>
    </recommendedName>
</protein>
<keyword evidence="10" id="KW-1185">Reference proteome</keyword>
<evidence type="ECO:0000256" key="4">
    <source>
        <dbReference type="ARBA" id="ARBA00022729"/>
    </source>
</evidence>
<dbReference type="EMBL" id="BMCG01000002">
    <property type="protein sequence ID" value="GGC03372.1"/>
    <property type="molecule type" value="Genomic_DNA"/>
</dbReference>
<evidence type="ECO:0000256" key="1">
    <source>
        <dbReference type="ARBA" id="ARBA00004418"/>
    </source>
</evidence>
<evidence type="ECO:0000256" key="2">
    <source>
        <dbReference type="ARBA" id="ARBA00005182"/>
    </source>
</evidence>
<comment type="pathway">
    <text evidence="2">Glycan biosynthesis; alginate biosynthesis.</text>
</comment>
<evidence type="ECO:0000259" key="8">
    <source>
        <dbReference type="Pfam" id="PF16822"/>
    </source>
</evidence>